<evidence type="ECO:0000256" key="4">
    <source>
        <dbReference type="ARBA" id="ARBA00022857"/>
    </source>
</evidence>
<dbReference type="PIRSF" id="PIRSF000232">
    <property type="entry name" value="YdjA"/>
    <property type="match status" value="1"/>
</dbReference>
<feature type="binding site" evidence="8">
    <location>
        <position position="35"/>
    </location>
    <ligand>
        <name>FMN</name>
        <dbReference type="ChEBI" id="CHEBI:58210"/>
        <note>ligand shared between dimeric partners</note>
    </ligand>
</feature>
<comment type="cofactor">
    <cofactor evidence="8">
        <name>FMN</name>
        <dbReference type="ChEBI" id="CHEBI:58210"/>
    </cofactor>
    <text evidence="8">Binds 1 FMN per subunit.</text>
</comment>
<keyword evidence="4 7" id="KW-0521">NADP</keyword>
<dbReference type="InterPro" id="IPR026021">
    <property type="entry name" value="YdjA-like"/>
</dbReference>
<evidence type="ECO:0000313" key="10">
    <source>
        <dbReference type="EMBL" id="RCU50427.1"/>
    </source>
</evidence>
<dbReference type="CDD" id="cd02135">
    <property type="entry name" value="YdjA-like"/>
    <property type="match status" value="1"/>
</dbReference>
<dbReference type="NCBIfam" id="NF008088">
    <property type="entry name" value="PRK10828.1"/>
    <property type="match status" value="1"/>
</dbReference>
<evidence type="ECO:0000256" key="7">
    <source>
        <dbReference type="PIRNR" id="PIRNR000232"/>
    </source>
</evidence>
<dbReference type="InterPro" id="IPR052530">
    <property type="entry name" value="NAD(P)H_nitroreductase"/>
</dbReference>
<organism evidence="10 11">
    <name type="scientific">Corallincola holothuriorum</name>
    <dbReference type="NCBI Taxonomy" id="2282215"/>
    <lineage>
        <taxon>Bacteria</taxon>
        <taxon>Pseudomonadati</taxon>
        <taxon>Pseudomonadota</taxon>
        <taxon>Gammaproteobacteria</taxon>
        <taxon>Alteromonadales</taxon>
        <taxon>Psychromonadaceae</taxon>
        <taxon>Corallincola</taxon>
    </lineage>
</organism>
<dbReference type="SUPFAM" id="SSF55469">
    <property type="entry name" value="FMN-dependent nitroreductase-like"/>
    <property type="match status" value="1"/>
</dbReference>
<reference evidence="10 11" key="1">
    <citation type="submission" date="2018-07" db="EMBL/GenBank/DDBJ databases">
        <title>Corallincola holothuriorum sp. nov., a new facultative anaerobe isolated from sea cucumber Apostichopus japonicus.</title>
        <authorList>
            <person name="Xia H."/>
        </authorList>
    </citation>
    <scope>NUCLEOTIDE SEQUENCE [LARGE SCALE GENOMIC DNA]</scope>
    <source>
        <strain evidence="10 11">C4</strain>
    </source>
</reference>
<keyword evidence="11" id="KW-1185">Reference proteome</keyword>
<evidence type="ECO:0000256" key="5">
    <source>
        <dbReference type="ARBA" id="ARBA00023002"/>
    </source>
</evidence>
<dbReference type="OrthoDB" id="9804207at2"/>
<keyword evidence="3 7" id="KW-0288">FMN</keyword>
<keyword evidence="6 7" id="KW-0520">NAD</keyword>
<evidence type="ECO:0000256" key="6">
    <source>
        <dbReference type="ARBA" id="ARBA00023027"/>
    </source>
</evidence>
<dbReference type="GO" id="GO:0016491">
    <property type="term" value="F:oxidoreductase activity"/>
    <property type="evidence" value="ECO:0007669"/>
    <property type="project" value="UniProtKB-UniRule"/>
</dbReference>
<keyword evidence="5 7" id="KW-0560">Oxidoreductase</keyword>
<evidence type="ECO:0000256" key="2">
    <source>
        <dbReference type="ARBA" id="ARBA00022630"/>
    </source>
</evidence>
<dbReference type="PANTHER" id="PTHR43821">
    <property type="entry name" value="NAD(P)H NITROREDUCTASE YDJA-RELATED"/>
    <property type="match status" value="1"/>
</dbReference>
<feature type="domain" description="Nitroreductase" evidence="9">
    <location>
        <begin position="9"/>
        <end position="161"/>
    </location>
</feature>
<dbReference type="EMBL" id="QPID01000004">
    <property type="protein sequence ID" value="RCU50427.1"/>
    <property type="molecule type" value="Genomic_DNA"/>
</dbReference>
<accession>A0A368NIL6</accession>
<dbReference type="Gene3D" id="3.40.109.10">
    <property type="entry name" value="NADH Oxidase"/>
    <property type="match status" value="1"/>
</dbReference>
<evidence type="ECO:0000256" key="1">
    <source>
        <dbReference type="ARBA" id="ARBA00007118"/>
    </source>
</evidence>
<keyword evidence="2 7" id="KW-0285">Flavoprotein</keyword>
<evidence type="ECO:0000256" key="3">
    <source>
        <dbReference type="ARBA" id="ARBA00022643"/>
    </source>
</evidence>
<dbReference type="AlphaFoldDB" id="A0A368NIL6"/>
<dbReference type="RefSeq" id="WP_114337917.1">
    <property type="nucleotide sequence ID" value="NZ_QPID01000004.1"/>
</dbReference>
<feature type="binding site" evidence="8">
    <location>
        <position position="39"/>
    </location>
    <ligand>
        <name>FMN</name>
        <dbReference type="ChEBI" id="CHEBI:58210"/>
        <note>ligand shared between dimeric partners</note>
    </ligand>
</feature>
<name>A0A368NIL6_9GAMM</name>
<evidence type="ECO:0000256" key="8">
    <source>
        <dbReference type="PIRSR" id="PIRSR000232-1"/>
    </source>
</evidence>
<dbReference type="Pfam" id="PF00881">
    <property type="entry name" value="Nitroreductase"/>
    <property type="match status" value="1"/>
</dbReference>
<dbReference type="Proteomes" id="UP000252558">
    <property type="component" value="Unassembled WGS sequence"/>
</dbReference>
<gene>
    <name evidence="10" type="ORF">DU002_08365</name>
</gene>
<evidence type="ECO:0000313" key="11">
    <source>
        <dbReference type="Proteomes" id="UP000252558"/>
    </source>
</evidence>
<dbReference type="EC" id="1.-.-.-" evidence="7"/>
<sequence length="182" mass="19663">MDVINLLLNRCSHPKLKAPAPTGQTLENIFQAALRVPDHGRLKPWRFVIVEGDGLARLGQLFADIATAAGAPEDKIARAKQMPLRAPMIIVGIASPTPHANVPRSEQVLSAGCAMMAMQQAAFAQDFGAMWRSGELSHHPDVAKAFSLGTDEEIVGFLYLGTVAQEAPAAPLLHSDDFFTYY</sequence>
<dbReference type="InterPro" id="IPR000415">
    <property type="entry name" value="Nitroreductase-like"/>
</dbReference>
<dbReference type="PANTHER" id="PTHR43821:SF1">
    <property type="entry name" value="NAD(P)H NITROREDUCTASE YDJA-RELATED"/>
    <property type="match status" value="1"/>
</dbReference>
<feature type="binding site" description="in other chain" evidence="8">
    <location>
        <begin position="131"/>
        <end position="133"/>
    </location>
    <ligand>
        <name>FMN</name>
        <dbReference type="ChEBI" id="CHEBI:58210"/>
        <note>ligand shared between dimeric partners</note>
    </ligand>
</feature>
<comment type="caution">
    <text evidence="10">The sequence shown here is derived from an EMBL/GenBank/DDBJ whole genome shotgun (WGS) entry which is preliminary data.</text>
</comment>
<protein>
    <recommendedName>
        <fullName evidence="7">Putative NAD(P)H nitroreductase</fullName>
        <ecNumber evidence="7">1.-.-.-</ecNumber>
    </recommendedName>
</protein>
<evidence type="ECO:0000259" key="9">
    <source>
        <dbReference type="Pfam" id="PF00881"/>
    </source>
</evidence>
<comment type="similarity">
    <text evidence="1 7">Belongs to the nitroreductase family.</text>
</comment>
<feature type="binding site" description="in other chain" evidence="8">
    <location>
        <begin position="10"/>
        <end position="12"/>
    </location>
    <ligand>
        <name>FMN</name>
        <dbReference type="ChEBI" id="CHEBI:58210"/>
        <note>ligand shared between dimeric partners</note>
    </ligand>
</feature>
<proteinExistence type="inferred from homology"/>
<dbReference type="InterPro" id="IPR029479">
    <property type="entry name" value="Nitroreductase"/>
</dbReference>